<dbReference type="Proteomes" id="UP000326837">
    <property type="component" value="Chromosome"/>
</dbReference>
<sequence>MRCDSQLRQDVRDELDWDPSVRADRIGVASIGGVVKLTGDSPTYAENMAAERLAKSIAGVMGVINDLEVRLSQVDWRSDREISGAAADAIRWRASLLVGNVQAAVRSGWITLKGCVDWQFQRREAHQAVCNLIGVQGIINRIELHLLPHSTDIKEKIEAAFRRRAWLADDHVRVGAESGAITLQGDVDSWSESSEAERIAWGAAGVTWVDNELNIGAASYG</sequence>
<keyword evidence="1" id="KW-0732">Signal</keyword>
<evidence type="ECO:0000313" key="3">
    <source>
        <dbReference type="EMBL" id="BBO32278.1"/>
    </source>
</evidence>
<feature type="domain" description="BON" evidence="2">
    <location>
        <begin position="149"/>
        <end position="217"/>
    </location>
</feature>
<dbReference type="Pfam" id="PF04972">
    <property type="entry name" value="BON"/>
    <property type="match status" value="3"/>
</dbReference>
<keyword evidence="4" id="KW-1185">Reference proteome</keyword>
<proteinExistence type="predicted"/>
<evidence type="ECO:0000256" key="1">
    <source>
        <dbReference type="ARBA" id="ARBA00022729"/>
    </source>
</evidence>
<feature type="domain" description="BON" evidence="2">
    <location>
        <begin position="78"/>
        <end position="146"/>
    </location>
</feature>
<name>A0A5K7X6V6_9BACT</name>
<dbReference type="InterPro" id="IPR007055">
    <property type="entry name" value="BON_dom"/>
</dbReference>
<protein>
    <recommendedName>
        <fullName evidence="2">BON domain-containing protein</fullName>
    </recommendedName>
</protein>
<evidence type="ECO:0000313" key="4">
    <source>
        <dbReference type="Proteomes" id="UP000326837"/>
    </source>
</evidence>
<gene>
    <name evidence="3" type="ORF">PLANPX_1890</name>
</gene>
<dbReference type="InterPro" id="IPR014004">
    <property type="entry name" value="Transpt-assoc_nodulatn_dom_bac"/>
</dbReference>
<accession>A0A5K7X6V6</accession>
<dbReference type="PROSITE" id="PS50914">
    <property type="entry name" value="BON"/>
    <property type="match status" value="3"/>
</dbReference>
<dbReference type="InterPro" id="IPR051686">
    <property type="entry name" value="Lipoprotein_DolP"/>
</dbReference>
<dbReference type="PANTHER" id="PTHR34606:SF4">
    <property type="entry name" value="OUTER MEMBRANE LIPOPROTEIN DOLP"/>
    <property type="match status" value="1"/>
</dbReference>
<dbReference type="SMART" id="SM00749">
    <property type="entry name" value="BON"/>
    <property type="match status" value="2"/>
</dbReference>
<dbReference type="PANTHER" id="PTHR34606">
    <property type="entry name" value="BON DOMAIN-CONTAINING PROTEIN"/>
    <property type="match status" value="1"/>
</dbReference>
<feature type="domain" description="BON" evidence="2">
    <location>
        <begin position="3"/>
        <end position="71"/>
    </location>
</feature>
<evidence type="ECO:0000259" key="2">
    <source>
        <dbReference type="PROSITE" id="PS50914"/>
    </source>
</evidence>
<organism evidence="3 4">
    <name type="scientific">Lacipirellula parvula</name>
    <dbReference type="NCBI Taxonomy" id="2650471"/>
    <lineage>
        <taxon>Bacteria</taxon>
        <taxon>Pseudomonadati</taxon>
        <taxon>Planctomycetota</taxon>
        <taxon>Planctomycetia</taxon>
        <taxon>Pirellulales</taxon>
        <taxon>Lacipirellulaceae</taxon>
        <taxon>Lacipirellula</taxon>
    </lineage>
</organism>
<dbReference type="Gene3D" id="3.30.1340.30">
    <property type="match status" value="3"/>
</dbReference>
<dbReference type="EMBL" id="AP021861">
    <property type="protein sequence ID" value="BBO32278.1"/>
    <property type="molecule type" value="Genomic_DNA"/>
</dbReference>
<reference evidence="4" key="1">
    <citation type="submission" date="2019-10" db="EMBL/GenBank/DDBJ databases">
        <title>Lacipirellula parvula gen. nov., sp. nov., representing a lineage of planctomycetes widespread in freshwater anoxic habitats, and description of the family Lacipirellulaceae.</title>
        <authorList>
            <person name="Dedysh S.N."/>
            <person name="Kulichevskaya I.S."/>
            <person name="Beletsky A.V."/>
            <person name="Rakitin A.L."/>
            <person name="Mardanov A.V."/>
            <person name="Ivanova A.A."/>
            <person name="Saltykova V.X."/>
            <person name="Rijpstra W.I.C."/>
            <person name="Sinninghe Damste J.S."/>
            <person name="Ravin N.V."/>
        </authorList>
    </citation>
    <scope>NUCLEOTIDE SEQUENCE [LARGE SCALE GENOMIC DNA]</scope>
    <source>
        <strain evidence="4">PX69</strain>
    </source>
</reference>
<dbReference type="KEGG" id="lpav:PLANPX_1890"/>
<dbReference type="AlphaFoldDB" id="A0A5K7X6V6"/>